<organism evidence="2 3">
    <name type="scientific">Chlamydomonas incerta</name>
    <dbReference type="NCBI Taxonomy" id="51695"/>
    <lineage>
        <taxon>Eukaryota</taxon>
        <taxon>Viridiplantae</taxon>
        <taxon>Chlorophyta</taxon>
        <taxon>core chlorophytes</taxon>
        <taxon>Chlorophyceae</taxon>
        <taxon>CS clade</taxon>
        <taxon>Chlamydomonadales</taxon>
        <taxon>Chlamydomonadaceae</taxon>
        <taxon>Chlamydomonas</taxon>
    </lineage>
</organism>
<dbReference type="EMBL" id="JAEHOC010000048">
    <property type="protein sequence ID" value="KAG2426254.1"/>
    <property type="molecule type" value="Genomic_DNA"/>
</dbReference>
<evidence type="ECO:0000313" key="2">
    <source>
        <dbReference type="EMBL" id="KAG2426254.1"/>
    </source>
</evidence>
<evidence type="ECO:0000256" key="1">
    <source>
        <dbReference type="SAM" id="MobiDB-lite"/>
    </source>
</evidence>
<evidence type="ECO:0008006" key="4">
    <source>
        <dbReference type="Google" id="ProtNLM"/>
    </source>
</evidence>
<evidence type="ECO:0000313" key="3">
    <source>
        <dbReference type="Proteomes" id="UP000650467"/>
    </source>
</evidence>
<proteinExistence type="predicted"/>
<accession>A0A835VUS2</accession>
<protein>
    <recommendedName>
        <fullName evidence="4">Pherophorin domain-containing protein</fullName>
    </recommendedName>
</protein>
<keyword evidence="3" id="KW-1185">Reference proteome</keyword>
<feature type="compositionally biased region" description="Low complexity" evidence="1">
    <location>
        <begin position="250"/>
        <end position="270"/>
    </location>
</feature>
<feature type="region of interest" description="Disordered" evidence="1">
    <location>
        <begin position="250"/>
        <end position="275"/>
    </location>
</feature>
<comment type="caution">
    <text evidence="2">The sequence shown here is derived from an EMBL/GenBank/DDBJ whole genome shotgun (WGS) entry which is preliminary data.</text>
</comment>
<gene>
    <name evidence="2" type="ORF">HXX76_013012</name>
</gene>
<sequence>MTILCLVATLQAGETGARPVALESSLDVPRRHAHEVPGSSAESGLTSAWAAFVAFVSGGRAASASTSPTSASTSARPEDGASCACSICVQITLRAAALSPEQQQLGGGGSARLGAGSCGRVQQLLVSDLTQAAAHLGIHVTQPFAPAACELESADRTAAAAQQQGAALAGAGSGRVVSAVSVCGRVQEGPAASSALTLHLQEAASRYYAAAELAEHDLYSCPPAMAGMSVSVDLIRRVVPLMDQPAAGAEGARAGAHAQQRNTRAAAAQQEGGGDDCVTTVHELSCMRRKTRKL</sequence>
<reference evidence="2" key="1">
    <citation type="journal article" date="2020" name="bioRxiv">
        <title>Comparative genomics of Chlamydomonas.</title>
        <authorList>
            <person name="Craig R.J."/>
            <person name="Hasan A.R."/>
            <person name="Ness R.W."/>
            <person name="Keightley P.D."/>
        </authorList>
    </citation>
    <scope>NUCLEOTIDE SEQUENCE</scope>
    <source>
        <strain evidence="2">SAG 7.73</strain>
    </source>
</reference>
<dbReference type="AlphaFoldDB" id="A0A835VUS2"/>
<name>A0A835VUS2_CHLIN</name>
<dbReference type="Proteomes" id="UP000650467">
    <property type="component" value="Unassembled WGS sequence"/>
</dbReference>
<dbReference type="OrthoDB" id="10524560at2759"/>